<name>C7YN59_FUSV7</name>
<dbReference type="EMBL" id="GG698897">
    <property type="protein sequence ID" value="EEU47566.1"/>
    <property type="molecule type" value="Genomic_DNA"/>
</dbReference>
<evidence type="ECO:0000313" key="2">
    <source>
        <dbReference type="Proteomes" id="UP000005206"/>
    </source>
</evidence>
<dbReference type="OrthoDB" id="5127037at2759"/>
<protein>
    <recommendedName>
        <fullName evidence="3">DUF2293 domain-containing protein</fullName>
    </recommendedName>
</protein>
<dbReference type="eggNOG" id="ENOG502T5HR">
    <property type="taxonomic scope" value="Eukaryota"/>
</dbReference>
<dbReference type="AlphaFoldDB" id="C7YN59"/>
<dbReference type="KEGG" id="nhe:NECHADRAFT_78115"/>
<dbReference type="HOGENOM" id="CLU_1825795_0_0_1"/>
<dbReference type="RefSeq" id="XP_003053279.1">
    <property type="nucleotide sequence ID" value="XM_003053233.1"/>
</dbReference>
<keyword evidence="2" id="KW-1185">Reference proteome</keyword>
<dbReference type="GeneID" id="9671312"/>
<organism evidence="1 2">
    <name type="scientific">Fusarium vanettenii (strain ATCC MYA-4622 / CBS 123669 / FGSC 9596 / NRRL 45880 / 77-13-4)</name>
    <name type="common">Fusarium solani subsp. pisi</name>
    <dbReference type="NCBI Taxonomy" id="660122"/>
    <lineage>
        <taxon>Eukaryota</taxon>
        <taxon>Fungi</taxon>
        <taxon>Dikarya</taxon>
        <taxon>Ascomycota</taxon>
        <taxon>Pezizomycotina</taxon>
        <taxon>Sordariomycetes</taxon>
        <taxon>Hypocreomycetidae</taxon>
        <taxon>Hypocreales</taxon>
        <taxon>Nectriaceae</taxon>
        <taxon>Fusarium</taxon>
        <taxon>Fusarium solani species complex</taxon>
        <taxon>Fusarium vanettenii</taxon>
    </lineage>
</organism>
<proteinExistence type="predicted"/>
<dbReference type="VEuPathDB" id="FungiDB:NECHADRAFT_78115"/>
<dbReference type="InParanoid" id="C7YN59"/>
<evidence type="ECO:0008006" key="3">
    <source>
        <dbReference type="Google" id="ProtNLM"/>
    </source>
</evidence>
<reference evidence="1 2" key="1">
    <citation type="journal article" date="2009" name="PLoS Genet.">
        <title>The genome of Nectria haematococca: contribution of supernumerary chromosomes to gene expansion.</title>
        <authorList>
            <person name="Coleman J.J."/>
            <person name="Rounsley S.D."/>
            <person name="Rodriguez-Carres M."/>
            <person name="Kuo A."/>
            <person name="Wasmann C.C."/>
            <person name="Grimwood J."/>
            <person name="Schmutz J."/>
            <person name="Taga M."/>
            <person name="White G.J."/>
            <person name="Zhou S."/>
            <person name="Schwartz D.C."/>
            <person name="Freitag M."/>
            <person name="Ma L.J."/>
            <person name="Danchin E.G."/>
            <person name="Henrissat B."/>
            <person name="Coutinho P.M."/>
            <person name="Nelson D.R."/>
            <person name="Straney D."/>
            <person name="Napoli C.A."/>
            <person name="Barker B.M."/>
            <person name="Gribskov M."/>
            <person name="Rep M."/>
            <person name="Kroken S."/>
            <person name="Molnar I."/>
            <person name="Rensing C."/>
            <person name="Kennell J.C."/>
            <person name="Zamora J."/>
            <person name="Farman M.L."/>
            <person name="Selker E.U."/>
            <person name="Salamov A."/>
            <person name="Shapiro H."/>
            <person name="Pangilinan J."/>
            <person name="Lindquist E."/>
            <person name="Lamers C."/>
            <person name="Grigoriev I.V."/>
            <person name="Geiser D.M."/>
            <person name="Covert S.F."/>
            <person name="Temporini E."/>
            <person name="Vanetten H.D."/>
        </authorList>
    </citation>
    <scope>NUCLEOTIDE SEQUENCE [LARGE SCALE GENOMIC DNA]</scope>
    <source>
        <strain evidence="2">ATCC MYA-4622 / CBS 123669 / FGSC 9596 / NRRL 45880 / 77-13-4</strain>
    </source>
</reference>
<accession>C7YN59</accession>
<gene>
    <name evidence="1" type="ORF">NECHADRAFT_78115</name>
</gene>
<evidence type="ECO:0000313" key="1">
    <source>
        <dbReference type="EMBL" id="EEU47566.1"/>
    </source>
</evidence>
<sequence>MEKRLFLTASIRQEDTSSCLLLPSTKYEFARHKGLYVPKDIFKKVESDYSERKAVEKEKWLQKLDKAYPNMPSKDRAEICRLCSSQFLKLKIDQRDIAILHHVQDRYTALKGLSWDRQSMEVVAKARQEADKILSVWRGRD</sequence>
<dbReference type="Proteomes" id="UP000005206">
    <property type="component" value="Chromosome 3"/>
</dbReference>